<feature type="domain" description="F-box" evidence="1">
    <location>
        <begin position="9"/>
        <end position="58"/>
    </location>
</feature>
<evidence type="ECO:0000259" key="1">
    <source>
        <dbReference type="PROSITE" id="PS50181"/>
    </source>
</evidence>
<evidence type="ECO:0000313" key="3">
    <source>
        <dbReference type="Proteomes" id="UP001328107"/>
    </source>
</evidence>
<gene>
    <name evidence="2" type="ORF">PMAYCL1PPCAC_20089</name>
</gene>
<protein>
    <recommendedName>
        <fullName evidence="1">F-box domain-containing protein</fullName>
    </recommendedName>
</protein>
<dbReference type="SUPFAM" id="SSF81383">
    <property type="entry name" value="F-box domain"/>
    <property type="match status" value="1"/>
</dbReference>
<dbReference type="Proteomes" id="UP001328107">
    <property type="component" value="Unassembled WGS sequence"/>
</dbReference>
<name>A0AAN5CSQ8_9BILA</name>
<keyword evidence="3" id="KW-1185">Reference proteome</keyword>
<reference evidence="3" key="1">
    <citation type="submission" date="2022-10" db="EMBL/GenBank/DDBJ databases">
        <title>Genome assembly of Pristionchus species.</title>
        <authorList>
            <person name="Yoshida K."/>
            <person name="Sommer R.J."/>
        </authorList>
    </citation>
    <scope>NUCLEOTIDE SEQUENCE [LARGE SCALE GENOMIC DNA]</scope>
    <source>
        <strain evidence="3">RS5460</strain>
    </source>
</reference>
<proteinExistence type="predicted"/>
<accession>A0AAN5CSQ8</accession>
<comment type="caution">
    <text evidence="2">The sequence shown here is derived from an EMBL/GenBank/DDBJ whole genome shotgun (WGS) entry which is preliminary data.</text>
</comment>
<dbReference type="PROSITE" id="PS50181">
    <property type="entry name" value="FBOX"/>
    <property type="match status" value="1"/>
</dbReference>
<dbReference type="EMBL" id="BTRK01000004">
    <property type="protein sequence ID" value="GMR49894.1"/>
    <property type="molecule type" value="Genomic_DNA"/>
</dbReference>
<dbReference type="AlphaFoldDB" id="A0AAN5CSQ8"/>
<dbReference type="InterPro" id="IPR001810">
    <property type="entry name" value="F-box_dom"/>
</dbReference>
<evidence type="ECO:0000313" key="2">
    <source>
        <dbReference type="EMBL" id="GMR49894.1"/>
    </source>
</evidence>
<dbReference type="InterPro" id="IPR036047">
    <property type="entry name" value="F-box-like_dom_sf"/>
</dbReference>
<organism evidence="2 3">
    <name type="scientific">Pristionchus mayeri</name>
    <dbReference type="NCBI Taxonomy" id="1317129"/>
    <lineage>
        <taxon>Eukaryota</taxon>
        <taxon>Metazoa</taxon>
        <taxon>Ecdysozoa</taxon>
        <taxon>Nematoda</taxon>
        <taxon>Chromadorea</taxon>
        <taxon>Rhabditida</taxon>
        <taxon>Rhabditina</taxon>
        <taxon>Diplogasteromorpha</taxon>
        <taxon>Diplogasteroidea</taxon>
        <taxon>Neodiplogasteridae</taxon>
        <taxon>Pristionchus</taxon>
    </lineage>
</organism>
<sequence>MGDLTRQCMSPFEALPKELFWEILEYIPPESVLKLRLISRLFKSRISTYSIRTNYVPTILQLHLRSEKQDNKSNDSAFVVVIEISKDERRQFEERLLLSNPPTGLTEKKGLKGHTASGAYITSFNLQAEDKEDIEYLRSCLGEKIGSVLLTNCNDKGTLNAVTEFVDGIQFESLELSGNSMSSDAICHLFATVKSHNVHLLRISARQIPAPAETLLELASLVHSIQIYQAAKNRRKLHANEGEKSILLGLENFDWAPTFIGMLSRKLDTLYIRNLPYERYLSRESADDLIEHLPKLGKEIYFKSTCKQFDSALDCEQNGYSIHADASREVNSYLIIKSSSNLYIERVNY</sequence>
<dbReference type="Pfam" id="PF00646">
    <property type="entry name" value="F-box"/>
    <property type="match status" value="1"/>
</dbReference>